<dbReference type="InterPro" id="IPR052206">
    <property type="entry name" value="Retinol_saturase"/>
</dbReference>
<evidence type="ECO:0000313" key="8">
    <source>
        <dbReference type="EMBL" id="KAF0713011.1"/>
    </source>
</evidence>
<dbReference type="PANTHER" id="PTHR46091">
    <property type="entry name" value="BLR7054 PROTEIN"/>
    <property type="match status" value="1"/>
</dbReference>
<keyword evidence="5" id="KW-0521">NADP</keyword>
<proteinExistence type="inferred from homology"/>
<dbReference type="InterPro" id="IPR036188">
    <property type="entry name" value="FAD/NAD-bd_sf"/>
</dbReference>
<dbReference type="EMBL" id="VJMH01001143">
    <property type="protein sequence ID" value="KAF0713011.1"/>
    <property type="molecule type" value="Genomic_DNA"/>
</dbReference>
<keyword evidence="2" id="KW-0285">Flavoprotein</keyword>
<dbReference type="OrthoDB" id="38045at2759"/>
<feature type="chain" id="PRO_5036355405" evidence="7">
    <location>
        <begin position="30"/>
        <end position="535"/>
    </location>
</feature>
<dbReference type="AlphaFoldDB" id="A0A485KG31"/>
<name>A0A485KG31_9STRA</name>
<keyword evidence="10" id="KW-1185">Reference proteome</keyword>
<evidence type="ECO:0000256" key="3">
    <source>
        <dbReference type="ARBA" id="ARBA00022729"/>
    </source>
</evidence>
<dbReference type="EMBL" id="CAADRA010001143">
    <property type="protein sequence ID" value="VFT81668.1"/>
    <property type="molecule type" value="Genomic_DNA"/>
</dbReference>
<dbReference type="Pfam" id="PF13450">
    <property type="entry name" value="NAD_binding_8"/>
    <property type="match status" value="1"/>
</dbReference>
<dbReference type="PANTHER" id="PTHR46091:SF3">
    <property type="entry name" value="AMINE OXIDASE DOMAIN-CONTAINING PROTEIN"/>
    <property type="match status" value="1"/>
</dbReference>
<evidence type="ECO:0000313" key="9">
    <source>
        <dbReference type="EMBL" id="VFT81668.1"/>
    </source>
</evidence>
<keyword evidence="3 7" id="KW-0732">Signal</keyword>
<protein>
    <submittedName>
        <fullName evidence="9">Aste57867_4562 protein</fullName>
    </submittedName>
</protein>
<reference evidence="9 10" key="1">
    <citation type="submission" date="2019-03" db="EMBL/GenBank/DDBJ databases">
        <authorList>
            <person name="Gaulin E."/>
            <person name="Dumas B."/>
        </authorList>
    </citation>
    <scope>NUCLEOTIDE SEQUENCE [LARGE SCALE GENOMIC DNA]</scope>
    <source>
        <strain evidence="9">CBS 568.67</strain>
    </source>
</reference>
<evidence type="ECO:0000256" key="7">
    <source>
        <dbReference type="SAM" id="SignalP"/>
    </source>
</evidence>
<keyword evidence="4" id="KW-0274">FAD</keyword>
<dbReference type="Gene3D" id="3.50.50.60">
    <property type="entry name" value="FAD/NAD(P)-binding domain"/>
    <property type="match status" value="2"/>
</dbReference>
<evidence type="ECO:0000256" key="2">
    <source>
        <dbReference type="ARBA" id="ARBA00022630"/>
    </source>
</evidence>
<evidence type="ECO:0000256" key="5">
    <source>
        <dbReference type="ARBA" id="ARBA00022857"/>
    </source>
</evidence>
<evidence type="ECO:0000256" key="1">
    <source>
        <dbReference type="ARBA" id="ARBA00005855"/>
    </source>
</evidence>
<gene>
    <name evidence="9" type="primary">Aste57867_4562</name>
    <name evidence="8" type="ORF">As57867_004549</name>
    <name evidence="9" type="ORF">ASTE57867_4562</name>
</gene>
<dbReference type="Proteomes" id="UP000332933">
    <property type="component" value="Unassembled WGS sequence"/>
</dbReference>
<organism evidence="9 10">
    <name type="scientific">Aphanomyces stellatus</name>
    <dbReference type="NCBI Taxonomy" id="120398"/>
    <lineage>
        <taxon>Eukaryota</taxon>
        <taxon>Sar</taxon>
        <taxon>Stramenopiles</taxon>
        <taxon>Oomycota</taxon>
        <taxon>Saprolegniomycetes</taxon>
        <taxon>Saprolegniales</taxon>
        <taxon>Verrucalvaceae</taxon>
        <taxon>Aphanomyces</taxon>
    </lineage>
</organism>
<dbReference type="SUPFAM" id="SSF51905">
    <property type="entry name" value="FAD/NAD(P)-binding domain"/>
    <property type="match status" value="1"/>
</dbReference>
<comment type="similarity">
    <text evidence="1">Belongs to the carotenoid/retinoid oxidoreductase family. CrtISO subfamily.</text>
</comment>
<reference evidence="8" key="2">
    <citation type="submission" date="2019-06" db="EMBL/GenBank/DDBJ databases">
        <title>Genomics analysis of Aphanomyces spp. identifies a new class of oomycete effector associated with host adaptation.</title>
        <authorList>
            <person name="Gaulin E."/>
        </authorList>
    </citation>
    <scope>NUCLEOTIDE SEQUENCE</scope>
    <source>
        <strain evidence="8">CBS 578.67</strain>
    </source>
</reference>
<evidence type="ECO:0000256" key="4">
    <source>
        <dbReference type="ARBA" id="ARBA00022827"/>
    </source>
</evidence>
<accession>A0A485KG31</accession>
<sequence>MEAISQNPTLVTAAAVGLLLAVYFTQHESSTENATSKPLRPAPKLIQVTMTDDELIKQGFATKKIPENIDVIVIGSGMSGLTAASALAKEGKRVLVLEQHDIAGGNNHTFKEKGYEFDTGLHYIGGYLDNKAVPTRKLFDYISNDGIEFQHLGPIVDRAVVIRADGSRDAIDFTGDLDAFKRSLELRFPNDHKAIDAYFESIHHACANMGILFGVQFCPTWARSLFRWWNARSFAFLRKTAAEVAATITTNQDLIGILTYNWGDLGEPPGRATFGSIASVLQHYCGGGYYPIGGSSVISKSVTRVIESHGSKVLVRASVDTILVDATGTAYGVRVNGKDIFAKTIISTVGAPATYTKLIPKAHSHRVAHLVKELSNPDIQSCCSLMSLFVGFKGDAKELGLPTHNVWKFPSWAHQANFEANKVSPDAPFSMQFMTFPSAKDPTYATRYPGKQVALVISPNFYDHVEQFKDGRVKHRGNAYDAMKESWKERLLADFLAEFPQITRESIEVLELGTALTNDYYLGTTRGAVYGLGHT</sequence>
<evidence type="ECO:0000313" key="10">
    <source>
        <dbReference type="Proteomes" id="UP000332933"/>
    </source>
</evidence>
<keyword evidence="6" id="KW-0520">NAD</keyword>
<evidence type="ECO:0000256" key="6">
    <source>
        <dbReference type="ARBA" id="ARBA00023027"/>
    </source>
</evidence>
<feature type="signal peptide" evidence="7">
    <location>
        <begin position="1"/>
        <end position="29"/>
    </location>
</feature>